<dbReference type="RefSeq" id="WP_132577294.1">
    <property type="nucleotide sequence ID" value="NZ_JBHLWF010000031.1"/>
</dbReference>
<keyword evidence="1" id="KW-1133">Transmembrane helix</keyword>
<dbReference type="AlphaFoldDB" id="A0A4V2UWC6"/>
<keyword evidence="1" id="KW-0812">Transmembrane</keyword>
<protein>
    <submittedName>
        <fullName evidence="2">Putative OsmC-like protein</fullName>
    </submittedName>
</protein>
<keyword evidence="1" id="KW-0472">Membrane</keyword>
<reference evidence="2 3" key="1">
    <citation type="submission" date="2019-03" db="EMBL/GenBank/DDBJ databases">
        <title>Genomic Encyclopedia of Type Strains, Phase IV (KMG-IV): sequencing the most valuable type-strain genomes for metagenomic binning, comparative biology and taxonomic classification.</title>
        <authorList>
            <person name="Goeker M."/>
        </authorList>
    </citation>
    <scope>NUCLEOTIDE SEQUENCE [LARGE SCALE GENOMIC DNA]</scope>
    <source>
        <strain evidence="2 3">DSM 21944</strain>
    </source>
</reference>
<feature type="transmembrane region" description="Helical" evidence="1">
    <location>
        <begin position="49"/>
        <end position="68"/>
    </location>
</feature>
<proteinExistence type="predicted"/>
<keyword evidence="3" id="KW-1185">Reference proteome</keyword>
<evidence type="ECO:0000313" key="3">
    <source>
        <dbReference type="Proteomes" id="UP000294599"/>
    </source>
</evidence>
<dbReference type="InterPro" id="IPR003718">
    <property type="entry name" value="OsmC/Ohr_fam"/>
</dbReference>
<evidence type="ECO:0000256" key="1">
    <source>
        <dbReference type="SAM" id="Phobius"/>
    </source>
</evidence>
<gene>
    <name evidence="2" type="ORF">EDC25_10635</name>
</gene>
<sequence length="160" mass="17500">MSNEPQPIHVRLEQDADFAFRISFPGTDLDSLLGDEAAPLGADRGPDPARFLLAAVANCLVASLLFALRKQRNTVEGLVAEASATLMRNDAGRWRIPRAEVVLHLPGQNVDYSHLDRVLQQFEDFCIVTQSVRQGIEVDVSVVDSEGRILKGDKSFEAGA</sequence>
<name>A0A4V2UWC6_9GAMM</name>
<dbReference type="Pfam" id="PF02566">
    <property type="entry name" value="OsmC"/>
    <property type="match status" value="1"/>
</dbReference>
<dbReference type="EMBL" id="SMAF01000006">
    <property type="protein sequence ID" value="TCS99197.1"/>
    <property type="molecule type" value="Genomic_DNA"/>
</dbReference>
<evidence type="ECO:0000313" key="2">
    <source>
        <dbReference type="EMBL" id="TCS99197.1"/>
    </source>
</evidence>
<dbReference type="SUPFAM" id="SSF82784">
    <property type="entry name" value="OsmC-like"/>
    <property type="match status" value="1"/>
</dbReference>
<dbReference type="Gene3D" id="3.30.300.20">
    <property type="match status" value="1"/>
</dbReference>
<dbReference type="OrthoDB" id="5297623at2"/>
<organism evidence="2 3">
    <name type="scientific">Pseudofulvimonas gallinarii</name>
    <dbReference type="NCBI Taxonomy" id="634155"/>
    <lineage>
        <taxon>Bacteria</taxon>
        <taxon>Pseudomonadati</taxon>
        <taxon>Pseudomonadota</taxon>
        <taxon>Gammaproteobacteria</taxon>
        <taxon>Lysobacterales</taxon>
        <taxon>Rhodanobacteraceae</taxon>
        <taxon>Pseudofulvimonas</taxon>
    </lineage>
</organism>
<accession>A0A4V2UWC6</accession>
<dbReference type="InterPro" id="IPR015946">
    <property type="entry name" value="KH_dom-like_a/b"/>
</dbReference>
<dbReference type="InterPro" id="IPR036102">
    <property type="entry name" value="OsmC/Ohrsf"/>
</dbReference>
<comment type="caution">
    <text evidence="2">The sequence shown here is derived from an EMBL/GenBank/DDBJ whole genome shotgun (WGS) entry which is preliminary data.</text>
</comment>
<dbReference type="Proteomes" id="UP000294599">
    <property type="component" value="Unassembled WGS sequence"/>
</dbReference>